<reference evidence="1" key="1">
    <citation type="submission" date="2022-07" db="EMBL/GenBank/DDBJ databases">
        <title>Complete Genome Sequence of the Radioresistant Bacterium Deinococcus aetherius ST0316, Isolated from the Air Dust collected in Lower Stratosphere above Japan.</title>
        <authorList>
            <person name="Satoh K."/>
            <person name="Hagiwara K."/>
            <person name="Katsumata K."/>
            <person name="Kubo A."/>
            <person name="Yokobori S."/>
            <person name="Yamagishi A."/>
            <person name="Oono Y."/>
            <person name="Narumi I."/>
        </authorList>
    </citation>
    <scope>NUCLEOTIDE SEQUENCE</scope>
    <source>
        <strain evidence="1">ST0316</strain>
    </source>
</reference>
<proteinExistence type="predicted"/>
<keyword evidence="2" id="KW-1185">Reference proteome</keyword>
<sequence>MVGSALLLASCDRTNVPSNLTNVSGTVVEGSLAASSNGTLALTTSAWTGGAGSVRAYTGEGSQPQNVVTTALAADGKFSLNLPTAPAAGTLSAIAADEFNAEEDNCTGTVTVSTSQARGAALAIGAEGATKSGGITPLSVTSKVDSAGKVIGYEATLGELLYVDRGLTIKGTQTCTNGSDTFKGDIDVSLQQGWNKVSLTLQLNADGALTGLVVRSGSHPSNWVFLNSGSASPLGVQSLKALEKFSLFR</sequence>
<organism evidence="1 2">
    <name type="scientific">Deinococcus aetherius</name>
    <dbReference type="NCBI Taxonomy" id="200252"/>
    <lineage>
        <taxon>Bacteria</taxon>
        <taxon>Thermotogati</taxon>
        <taxon>Deinococcota</taxon>
        <taxon>Deinococci</taxon>
        <taxon>Deinococcales</taxon>
        <taxon>Deinococcaceae</taxon>
        <taxon>Deinococcus</taxon>
    </lineage>
</organism>
<accession>A0ABN6RHI4</accession>
<protein>
    <submittedName>
        <fullName evidence="1">Uncharacterized protein</fullName>
    </submittedName>
</protein>
<name>A0ABN6RHI4_9DEIO</name>
<dbReference type="Proteomes" id="UP001064971">
    <property type="component" value="Chromosome"/>
</dbReference>
<gene>
    <name evidence="1" type="ORF">DAETH_11400</name>
</gene>
<evidence type="ECO:0000313" key="2">
    <source>
        <dbReference type="Proteomes" id="UP001064971"/>
    </source>
</evidence>
<dbReference type="EMBL" id="AP026560">
    <property type="protein sequence ID" value="BDP41171.1"/>
    <property type="molecule type" value="Genomic_DNA"/>
</dbReference>
<evidence type="ECO:0000313" key="1">
    <source>
        <dbReference type="EMBL" id="BDP41171.1"/>
    </source>
</evidence>